<sequence>MAGTADDPIAELLTTYNELNGSTIEELHQEPSPLEFMRYVAKNTPFVVRRAAKGWQASRTWSAAYLKEALADETVNVAVTPMGLKSSNADSPTRMEGSGELVFAKPWEEDQPFPEFLDFVIAQENEVAASTPSEIRYAQTQNDNFRHEYVSLFAHVQPDIPFARIALDRDPEAINLWIGNSRSVTALHKDNYENIYVQVLGRKHFVLMPPLCQPCVNEQPLKPATYVRRGGNDDAGLELKLDSVGEGEGEGEGGGDGNVPFATWDPDTSGPNETAYSKLAEPMRVTLDPGDMLYLPAMWYHKVSQSCLDDDICVAVNYWYDMDFSGPLYPMCNFVRSTYMSQS</sequence>
<feature type="domain" description="JmjC" evidence="2">
    <location>
        <begin position="136"/>
        <end position="335"/>
    </location>
</feature>
<dbReference type="EMBL" id="SKBQ01000147">
    <property type="protein sequence ID" value="TPX17275.1"/>
    <property type="molecule type" value="Genomic_DNA"/>
</dbReference>
<evidence type="ECO:0000259" key="2">
    <source>
        <dbReference type="PROSITE" id="PS51184"/>
    </source>
</evidence>
<gene>
    <name evidence="3" type="ORF">E0L32_012242</name>
</gene>
<dbReference type="InterPro" id="IPR003347">
    <property type="entry name" value="JmjC_dom"/>
</dbReference>
<evidence type="ECO:0000256" key="1">
    <source>
        <dbReference type="SAM" id="MobiDB-lite"/>
    </source>
</evidence>
<protein>
    <recommendedName>
        <fullName evidence="2">JmjC domain-containing protein</fullName>
    </recommendedName>
</protein>
<dbReference type="STRING" id="1093900.A0A507B2C3"/>
<organism evidence="3 4">
    <name type="scientific">Thyridium curvatum</name>
    <dbReference type="NCBI Taxonomy" id="1093900"/>
    <lineage>
        <taxon>Eukaryota</taxon>
        <taxon>Fungi</taxon>
        <taxon>Dikarya</taxon>
        <taxon>Ascomycota</taxon>
        <taxon>Pezizomycotina</taxon>
        <taxon>Sordariomycetes</taxon>
        <taxon>Sordariomycetidae</taxon>
        <taxon>Thyridiales</taxon>
        <taxon>Thyridiaceae</taxon>
        <taxon>Thyridium</taxon>
    </lineage>
</organism>
<dbReference type="InterPro" id="IPR014710">
    <property type="entry name" value="RmlC-like_jellyroll"/>
</dbReference>
<dbReference type="InParanoid" id="A0A507B2C3"/>
<reference evidence="3 4" key="1">
    <citation type="submission" date="2019-06" db="EMBL/GenBank/DDBJ databases">
        <title>Draft genome sequence of the filamentous fungus Phialemoniopsis curvata isolated from diesel fuel.</title>
        <authorList>
            <person name="Varaljay V.A."/>
            <person name="Lyon W.J."/>
            <person name="Crouch A.L."/>
            <person name="Drake C.E."/>
            <person name="Hollomon J.M."/>
            <person name="Nadeau L.J."/>
            <person name="Nunn H.S."/>
            <person name="Stevenson B.S."/>
            <person name="Bojanowski C.L."/>
            <person name="Crookes-Goodson W.J."/>
        </authorList>
    </citation>
    <scope>NUCLEOTIDE SEQUENCE [LARGE SCALE GENOMIC DNA]</scope>
    <source>
        <strain evidence="3 4">D216</strain>
    </source>
</reference>
<evidence type="ECO:0000313" key="4">
    <source>
        <dbReference type="Proteomes" id="UP000319257"/>
    </source>
</evidence>
<dbReference type="InterPro" id="IPR041667">
    <property type="entry name" value="Cupin_8"/>
</dbReference>
<name>A0A507B2C3_9PEZI</name>
<accession>A0A507B2C3</accession>
<evidence type="ECO:0000313" key="3">
    <source>
        <dbReference type="EMBL" id="TPX17275.1"/>
    </source>
</evidence>
<dbReference type="SUPFAM" id="SSF51197">
    <property type="entry name" value="Clavaminate synthase-like"/>
    <property type="match status" value="1"/>
</dbReference>
<keyword evidence="4" id="KW-1185">Reference proteome</keyword>
<dbReference type="RefSeq" id="XP_030998986.1">
    <property type="nucleotide sequence ID" value="XM_031135061.1"/>
</dbReference>
<dbReference type="GeneID" id="41979689"/>
<dbReference type="PANTHER" id="PTHR12461">
    <property type="entry name" value="HYPOXIA-INDUCIBLE FACTOR 1 ALPHA INHIBITOR-RELATED"/>
    <property type="match status" value="1"/>
</dbReference>
<dbReference type="PANTHER" id="PTHR12461:SF99">
    <property type="entry name" value="BIFUNCTIONAL PEPTIDASE AND (3S)-LYSYL HYDROXYLASE JMJD7"/>
    <property type="match status" value="1"/>
</dbReference>
<dbReference type="Gene3D" id="2.60.120.10">
    <property type="entry name" value="Jelly Rolls"/>
    <property type="match status" value="1"/>
</dbReference>
<comment type="caution">
    <text evidence="3">The sequence shown here is derived from an EMBL/GenBank/DDBJ whole genome shotgun (WGS) entry which is preliminary data.</text>
</comment>
<dbReference type="Proteomes" id="UP000319257">
    <property type="component" value="Unassembled WGS sequence"/>
</dbReference>
<dbReference type="SMART" id="SM00558">
    <property type="entry name" value="JmjC"/>
    <property type="match status" value="1"/>
</dbReference>
<proteinExistence type="predicted"/>
<feature type="region of interest" description="Disordered" evidence="1">
    <location>
        <begin position="244"/>
        <end position="267"/>
    </location>
</feature>
<dbReference type="AlphaFoldDB" id="A0A507B2C3"/>
<dbReference type="PROSITE" id="PS51184">
    <property type="entry name" value="JMJC"/>
    <property type="match status" value="1"/>
</dbReference>
<dbReference type="Pfam" id="PF13621">
    <property type="entry name" value="Cupin_8"/>
    <property type="match status" value="1"/>
</dbReference>
<dbReference type="OrthoDB" id="415358at2759"/>